<dbReference type="RefSeq" id="XP_016974980.1">
    <property type="nucleotide sequence ID" value="XM_017119491.1"/>
</dbReference>
<dbReference type="AlphaFoldDB" id="A0A6P4EAC4"/>
<reference evidence="3" key="3">
    <citation type="submission" date="2025-05" db="UniProtKB">
        <authorList>
            <consortium name="EnsemblMetazoa"/>
        </authorList>
    </citation>
    <scope>IDENTIFICATION</scope>
</reference>
<reference evidence="4" key="1">
    <citation type="journal article" date="2021" name="Elife">
        <title>Highly contiguous assemblies of 101 drosophilid genomes.</title>
        <authorList>
            <person name="Kim B.Y."/>
            <person name="Wang J.R."/>
            <person name="Miller D.E."/>
            <person name="Barmina O."/>
            <person name="Delaney E."/>
            <person name="Thompson A."/>
            <person name="Comeault A.A."/>
            <person name="Peede D."/>
            <person name="D'Agostino E.R."/>
            <person name="Pelaez J."/>
            <person name="Aguilar J.M."/>
            <person name="Haji D."/>
            <person name="Matsunaga T."/>
            <person name="Armstrong E.E."/>
            <person name="Zych M."/>
            <person name="Ogawa Y."/>
            <person name="Stamenkovic-Radak M."/>
            <person name="Jelic M."/>
            <person name="Veselinovic M.S."/>
            <person name="Tanaskovic M."/>
            <person name="Eric P."/>
            <person name="Gao J.J."/>
            <person name="Katoh T.K."/>
            <person name="Toda M.J."/>
            <person name="Watabe H."/>
            <person name="Watada M."/>
            <person name="Davis J.S."/>
            <person name="Moyle L.C."/>
            <person name="Manoli G."/>
            <person name="Bertolini E."/>
            <person name="Kostal V."/>
            <person name="Hawley R.S."/>
            <person name="Takahashi A."/>
            <person name="Jones C.D."/>
            <person name="Price D.K."/>
            <person name="Whiteman N."/>
            <person name="Kopp A."/>
            <person name="Matute D.R."/>
            <person name="Petrov D.A."/>
        </authorList>
    </citation>
    <scope>NUCLEOTIDE SEQUENCE [LARGE SCALE GENOMIC DNA]</scope>
</reference>
<feature type="region of interest" description="Disordered" evidence="1">
    <location>
        <begin position="1"/>
        <end position="32"/>
    </location>
</feature>
<dbReference type="GeneID" id="108041559"/>
<feature type="domain" description="DUF4729" evidence="2">
    <location>
        <begin position="46"/>
        <end position="243"/>
    </location>
</feature>
<evidence type="ECO:0000313" key="3">
    <source>
        <dbReference type="EnsemblMetazoa" id="XP_016974980.1"/>
    </source>
</evidence>
<evidence type="ECO:0000313" key="4">
    <source>
        <dbReference type="Proteomes" id="UP001652680"/>
    </source>
</evidence>
<evidence type="ECO:0000313" key="5">
    <source>
        <dbReference type="RefSeq" id="XP_016974980.1"/>
    </source>
</evidence>
<keyword evidence="4" id="KW-1185">Reference proteome</keyword>
<organism evidence="5">
    <name type="scientific">Drosophila rhopaloa</name>
    <name type="common">Fruit fly</name>
    <dbReference type="NCBI Taxonomy" id="1041015"/>
    <lineage>
        <taxon>Eukaryota</taxon>
        <taxon>Metazoa</taxon>
        <taxon>Ecdysozoa</taxon>
        <taxon>Arthropoda</taxon>
        <taxon>Hexapoda</taxon>
        <taxon>Insecta</taxon>
        <taxon>Pterygota</taxon>
        <taxon>Neoptera</taxon>
        <taxon>Endopterygota</taxon>
        <taxon>Diptera</taxon>
        <taxon>Brachycera</taxon>
        <taxon>Muscomorpha</taxon>
        <taxon>Ephydroidea</taxon>
        <taxon>Drosophilidae</taxon>
        <taxon>Drosophila</taxon>
        <taxon>Sophophora</taxon>
    </lineage>
</organism>
<protein>
    <submittedName>
        <fullName evidence="5">Uncharacterized protein LOC108041559</fullName>
    </submittedName>
</protein>
<feature type="compositionally biased region" description="Polar residues" evidence="1">
    <location>
        <begin position="580"/>
        <end position="590"/>
    </location>
</feature>
<evidence type="ECO:0000259" key="2">
    <source>
        <dbReference type="Pfam" id="PF15866"/>
    </source>
</evidence>
<evidence type="ECO:0000256" key="1">
    <source>
        <dbReference type="SAM" id="MobiDB-lite"/>
    </source>
</evidence>
<sequence length="613" mass="70210">MSETKVKSRKQKEKKQKSDLRRRQGEEEEKRHRQLILGQLSRAPGKCPLGDCEQIIFPSSLLVHLLHKHSCDPHTLVAIIFGKQALRLTFDPDNFQKGVPEAMAVLLYGGLENKARSLPVRRMLSFPNAGLLHDRRPYENHLTLVLMICKTTWYCLLPDKELATELAEISESDATIYVMWLVAPVTAKRIFYTLTIFDSSYLQSRSVIRKTRNYTHSQNPNDFLTCETDFMLIRKEEAMALLNDDDSSGIQLELIIQEDPVVYSLQIPSSRHLFETYNGPGSRMPRNKMDLNRDANGKLSLNRKPLSNPTIAVPLATHPELGNYKAKSGAYRIIERSRERSKSKYVPAVKAYQRGSSANRGESHKRGLRYTNEMGQENSFYTGQHDDQENRHKKEHGRRNHKTEEGSKCFKKDDKKVGKKRQSNFETSHISVKESFQENYENNLEKCDDAAIPERSFGGEDLTPNDNKLSKGKAETNFLHHCKATEYIPLEPEERPETSEGVTRESMKATKMRRIKELQQSILDLQVPITKEVLQSMKEAVLNLVKEAVRKVAQETVITKIDLPSELEFQVEPETKPENETMQETQSQTKIPGVSISIEAVYRSDCDLYSEPK</sequence>
<name>A0A6P4EAC4_DRORH</name>
<feature type="compositionally biased region" description="Basic and acidic residues" evidence="1">
    <location>
        <begin position="402"/>
        <end position="416"/>
    </location>
</feature>
<dbReference type="InterPro" id="IPR031732">
    <property type="entry name" value="DUF4729"/>
</dbReference>
<dbReference type="EnsemblMetazoa" id="XM_017119491.1">
    <property type="protein sequence ID" value="XP_016974980.1"/>
    <property type="gene ID" value="LOC108041559"/>
</dbReference>
<gene>
    <name evidence="5" type="primary">LOC108041559</name>
    <name evidence="3" type="synonym">108041559</name>
</gene>
<reference evidence="5" key="2">
    <citation type="submission" date="2025-04" db="UniProtKB">
        <authorList>
            <consortium name="RefSeq"/>
        </authorList>
    </citation>
    <scope>IDENTIFICATION</scope>
</reference>
<accession>A0A6P4EAC4</accession>
<feature type="region of interest" description="Disordered" evidence="1">
    <location>
        <begin position="354"/>
        <end position="425"/>
    </location>
</feature>
<feature type="compositionally biased region" description="Polar residues" evidence="1">
    <location>
        <begin position="373"/>
        <end position="382"/>
    </location>
</feature>
<proteinExistence type="predicted"/>
<dbReference type="Proteomes" id="UP001652680">
    <property type="component" value="Unassembled WGS sequence"/>
</dbReference>
<dbReference type="Pfam" id="PF15866">
    <property type="entry name" value="DUF4729"/>
    <property type="match status" value="1"/>
</dbReference>
<dbReference type="OrthoDB" id="7736976at2759"/>
<feature type="region of interest" description="Disordered" evidence="1">
    <location>
        <begin position="569"/>
        <end position="592"/>
    </location>
</feature>
<feature type="compositionally biased region" description="Basic and acidic residues" evidence="1">
    <location>
        <begin position="16"/>
        <end position="31"/>
    </location>
</feature>